<dbReference type="InterPro" id="IPR036291">
    <property type="entry name" value="NAD(P)-bd_dom_sf"/>
</dbReference>
<sequence length="249" mass="28195">MIKLGLIGFPLGHSFSKNYYLSKFENENITDVDYDLYSLENINQFPNLFLNDNRFKGFNVTIPYKQTVIDFIDDLSVEAKQIGAVNCITIQHIGDKVLLKGYNTDAFGFETSLVPLLTPQHDRALVLGNGGAAKAVLYTFDKLGIPYTIVSRSKTNGNLTYEQLNRDIISSHPIIVNCTPVGTAPNIEEAPQIPYEYITNRHLLYDLIYNPAETLFLKKGKLQSAITKNGHDMLILQAEKNWQIWKDNF</sequence>
<dbReference type="PANTHER" id="PTHR21089">
    <property type="entry name" value="SHIKIMATE DEHYDROGENASE"/>
    <property type="match status" value="1"/>
</dbReference>
<dbReference type="SUPFAM" id="SSF51735">
    <property type="entry name" value="NAD(P)-binding Rossmann-fold domains"/>
    <property type="match status" value="1"/>
</dbReference>
<dbReference type="CDD" id="cd01065">
    <property type="entry name" value="NAD_bind_Shikimate_DH"/>
    <property type="match status" value="1"/>
</dbReference>
<proteinExistence type="predicted"/>
<organism evidence="5 6">
    <name type="scientific">Sphingobacterium yanglingense</name>
    <dbReference type="NCBI Taxonomy" id="1437280"/>
    <lineage>
        <taxon>Bacteria</taxon>
        <taxon>Pseudomonadati</taxon>
        <taxon>Bacteroidota</taxon>
        <taxon>Sphingobacteriia</taxon>
        <taxon>Sphingobacteriales</taxon>
        <taxon>Sphingobacteriaceae</taxon>
        <taxon>Sphingobacterium</taxon>
    </lineage>
</organism>
<dbReference type="OrthoDB" id="9792692at2"/>
<dbReference type="PANTHER" id="PTHR21089:SF1">
    <property type="entry name" value="BIFUNCTIONAL 3-DEHYDROQUINATE DEHYDRATASE_SHIKIMATE DEHYDROGENASE, CHLOROPLASTIC"/>
    <property type="match status" value="1"/>
</dbReference>
<keyword evidence="3" id="KW-0057">Aromatic amino acid biosynthesis</keyword>
<dbReference type="InterPro" id="IPR022893">
    <property type="entry name" value="Shikimate_DH_fam"/>
</dbReference>
<keyword evidence="6" id="KW-1185">Reference proteome</keyword>
<dbReference type="GO" id="GO:0009423">
    <property type="term" value="P:chorismate biosynthetic process"/>
    <property type="evidence" value="ECO:0007669"/>
    <property type="project" value="TreeGrafter"/>
</dbReference>
<dbReference type="Gene3D" id="3.40.50.10860">
    <property type="entry name" value="Leucine Dehydrogenase, chain A, domain 1"/>
    <property type="match status" value="1"/>
</dbReference>
<dbReference type="Pfam" id="PF08501">
    <property type="entry name" value="Shikimate_dh_N"/>
    <property type="match status" value="1"/>
</dbReference>
<evidence type="ECO:0000313" key="5">
    <source>
        <dbReference type="EMBL" id="TDQ73331.1"/>
    </source>
</evidence>
<gene>
    <name evidence="5" type="ORF">CLV99_4383</name>
</gene>
<dbReference type="AlphaFoldDB" id="A0A4R6W7F1"/>
<name>A0A4R6W7F1_9SPHI</name>
<dbReference type="SUPFAM" id="SSF53223">
    <property type="entry name" value="Aminoacid dehydrogenase-like, N-terminal domain"/>
    <property type="match status" value="1"/>
</dbReference>
<dbReference type="Gene3D" id="3.40.50.720">
    <property type="entry name" value="NAD(P)-binding Rossmann-like Domain"/>
    <property type="match status" value="1"/>
</dbReference>
<dbReference type="GO" id="GO:0005829">
    <property type="term" value="C:cytosol"/>
    <property type="evidence" value="ECO:0007669"/>
    <property type="project" value="TreeGrafter"/>
</dbReference>
<dbReference type="GO" id="GO:0050661">
    <property type="term" value="F:NADP binding"/>
    <property type="evidence" value="ECO:0007669"/>
    <property type="project" value="TreeGrafter"/>
</dbReference>
<keyword evidence="3" id="KW-0028">Amino-acid biosynthesis</keyword>
<dbReference type="Proteomes" id="UP000295292">
    <property type="component" value="Unassembled WGS sequence"/>
</dbReference>
<feature type="domain" description="Shikimate dehydrogenase substrate binding N-terminal" evidence="4">
    <location>
        <begin position="6"/>
        <end position="88"/>
    </location>
</feature>
<dbReference type="GO" id="GO:0009073">
    <property type="term" value="P:aromatic amino acid family biosynthetic process"/>
    <property type="evidence" value="ECO:0007669"/>
    <property type="project" value="UniProtKB-KW"/>
</dbReference>
<keyword evidence="2" id="KW-0560">Oxidoreductase</keyword>
<evidence type="ECO:0000259" key="4">
    <source>
        <dbReference type="Pfam" id="PF08501"/>
    </source>
</evidence>
<evidence type="ECO:0000256" key="1">
    <source>
        <dbReference type="ARBA" id="ARBA00004871"/>
    </source>
</evidence>
<comment type="pathway">
    <text evidence="1">Metabolic intermediate biosynthesis; chorismate biosynthesis; chorismate from D-erythrose 4-phosphate and phosphoenolpyruvate: step 4/7.</text>
</comment>
<dbReference type="RefSeq" id="WP_133586522.1">
    <property type="nucleotide sequence ID" value="NZ_SNYV01000019.1"/>
</dbReference>
<evidence type="ECO:0000256" key="2">
    <source>
        <dbReference type="ARBA" id="ARBA00023002"/>
    </source>
</evidence>
<protein>
    <submittedName>
        <fullName evidence="5">Shikimate dehydrogenase</fullName>
    </submittedName>
</protein>
<evidence type="ECO:0000256" key="3">
    <source>
        <dbReference type="ARBA" id="ARBA00023141"/>
    </source>
</evidence>
<dbReference type="InterPro" id="IPR046346">
    <property type="entry name" value="Aminoacid_DH-like_N_sf"/>
</dbReference>
<dbReference type="GO" id="GO:0004764">
    <property type="term" value="F:shikimate 3-dehydrogenase (NADP+) activity"/>
    <property type="evidence" value="ECO:0007669"/>
    <property type="project" value="InterPro"/>
</dbReference>
<reference evidence="5 6" key="1">
    <citation type="submission" date="2019-03" db="EMBL/GenBank/DDBJ databases">
        <title>Genomic Encyclopedia of Archaeal and Bacterial Type Strains, Phase II (KMG-II): from individual species to whole genera.</title>
        <authorList>
            <person name="Goeker M."/>
        </authorList>
    </citation>
    <scope>NUCLEOTIDE SEQUENCE [LARGE SCALE GENOMIC DNA]</scope>
    <source>
        <strain evidence="5 6">DSM 28353</strain>
    </source>
</reference>
<dbReference type="GO" id="GO:0019632">
    <property type="term" value="P:shikimate metabolic process"/>
    <property type="evidence" value="ECO:0007669"/>
    <property type="project" value="TreeGrafter"/>
</dbReference>
<dbReference type="InterPro" id="IPR013708">
    <property type="entry name" value="Shikimate_DH-bd_N"/>
</dbReference>
<comment type="caution">
    <text evidence="5">The sequence shown here is derived from an EMBL/GenBank/DDBJ whole genome shotgun (WGS) entry which is preliminary data.</text>
</comment>
<evidence type="ECO:0000313" key="6">
    <source>
        <dbReference type="Proteomes" id="UP000295292"/>
    </source>
</evidence>
<dbReference type="EMBL" id="SNYV01000019">
    <property type="protein sequence ID" value="TDQ73331.1"/>
    <property type="molecule type" value="Genomic_DNA"/>
</dbReference>
<accession>A0A4R6W7F1</accession>